<dbReference type="InterPro" id="IPR008284">
    <property type="entry name" value="MoCF_biosynth_CS"/>
</dbReference>
<evidence type="ECO:0000256" key="1">
    <source>
        <dbReference type="ARBA" id="ARBA00001946"/>
    </source>
</evidence>
<dbReference type="SMART" id="SM00852">
    <property type="entry name" value="MoCF_biosynth"/>
    <property type="match status" value="1"/>
</dbReference>
<dbReference type="OrthoDB" id="9804758at2"/>
<dbReference type="GO" id="GO:0005829">
    <property type="term" value="C:cytosol"/>
    <property type="evidence" value="ECO:0007669"/>
    <property type="project" value="TreeGrafter"/>
</dbReference>
<dbReference type="PANTHER" id="PTHR10192">
    <property type="entry name" value="MOLYBDOPTERIN BIOSYNTHESIS PROTEIN"/>
    <property type="match status" value="1"/>
</dbReference>
<dbReference type="SUPFAM" id="SSF63882">
    <property type="entry name" value="MoeA N-terminal region -like"/>
    <property type="match status" value="1"/>
</dbReference>
<dbReference type="AlphaFoldDB" id="A0A3N1NQX5"/>
<accession>A0A3N1NQX5</accession>
<evidence type="ECO:0000256" key="11">
    <source>
        <dbReference type="RuleBase" id="RU365090"/>
    </source>
</evidence>
<dbReference type="Gene3D" id="2.170.190.11">
    <property type="entry name" value="Molybdopterin biosynthesis moea protein, domain 3"/>
    <property type="match status" value="1"/>
</dbReference>
<keyword evidence="6 11" id="KW-0808">Transferase</keyword>
<evidence type="ECO:0000259" key="12">
    <source>
        <dbReference type="SMART" id="SM00852"/>
    </source>
</evidence>
<dbReference type="NCBIfam" id="NF045515">
    <property type="entry name" value="Glp_gephyrin"/>
    <property type="match status" value="1"/>
</dbReference>
<evidence type="ECO:0000313" key="14">
    <source>
        <dbReference type="Proteomes" id="UP000273643"/>
    </source>
</evidence>
<evidence type="ECO:0000256" key="3">
    <source>
        <dbReference type="ARBA" id="ARBA00005046"/>
    </source>
</evidence>
<evidence type="ECO:0000256" key="5">
    <source>
        <dbReference type="ARBA" id="ARBA00022505"/>
    </source>
</evidence>
<comment type="catalytic activity">
    <reaction evidence="10">
        <text>adenylyl-molybdopterin + molybdate = Mo-molybdopterin + AMP + H(+)</text>
        <dbReference type="Rhea" id="RHEA:35047"/>
        <dbReference type="ChEBI" id="CHEBI:15378"/>
        <dbReference type="ChEBI" id="CHEBI:36264"/>
        <dbReference type="ChEBI" id="CHEBI:62727"/>
        <dbReference type="ChEBI" id="CHEBI:71302"/>
        <dbReference type="ChEBI" id="CHEBI:456215"/>
        <dbReference type="EC" id="2.10.1.1"/>
    </reaction>
</comment>
<dbReference type="CDD" id="cd00887">
    <property type="entry name" value="MoeA"/>
    <property type="match status" value="1"/>
</dbReference>
<dbReference type="InterPro" id="IPR036688">
    <property type="entry name" value="MoeA_C_domain_IV_sf"/>
</dbReference>
<dbReference type="Gene3D" id="3.40.980.10">
    <property type="entry name" value="MoaB/Mog-like domain"/>
    <property type="match status" value="1"/>
</dbReference>
<dbReference type="SUPFAM" id="SSF63867">
    <property type="entry name" value="MoeA C-terminal domain-like"/>
    <property type="match status" value="1"/>
</dbReference>
<keyword evidence="7 11" id="KW-0479">Metal-binding</keyword>
<dbReference type="Proteomes" id="UP000273643">
    <property type="component" value="Unassembled WGS sequence"/>
</dbReference>
<comment type="cofactor">
    <cofactor evidence="1 11">
        <name>Mg(2+)</name>
        <dbReference type="ChEBI" id="CHEBI:18420"/>
    </cofactor>
</comment>
<comment type="pathway">
    <text evidence="3 11">Cofactor biosynthesis; molybdopterin biosynthesis.</text>
</comment>
<name>A0A3N1NQX5_9GAMM</name>
<dbReference type="Gene3D" id="3.90.105.10">
    <property type="entry name" value="Molybdopterin biosynthesis moea protein, domain 2"/>
    <property type="match status" value="1"/>
</dbReference>
<keyword evidence="14" id="KW-1185">Reference proteome</keyword>
<reference evidence="13 14" key="1">
    <citation type="submission" date="2018-11" db="EMBL/GenBank/DDBJ databases">
        <title>Genomic Encyclopedia of Type Strains, Phase IV (KMG-IV): sequencing the most valuable type-strain genomes for metagenomic binning, comparative biology and taxonomic classification.</title>
        <authorList>
            <person name="Goeker M."/>
        </authorList>
    </citation>
    <scope>NUCLEOTIDE SEQUENCE [LARGE SCALE GENOMIC DNA]</scope>
    <source>
        <strain evidence="13 14">DSM 16974</strain>
    </source>
</reference>
<dbReference type="InterPro" id="IPR036425">
    <property type="entry name" value="MoaB/Mog-like_dom_sf"/>
</dbReference>
<dbReference type="Pfam" id="PF03453">
    <property type="entry name" value="MoeA_N"/>
    <property type="match status" value="1"/>
</dbReference>
<dbReference type="EC" id="2.10.1.1" evidence="11"/>
<gene>
    <name evidence="13" type="ORF">EDC38_1855</name>
</gene>
<dbReference type="PANTHER" id="PTHR10192:SF5">
    <property type="entry name" value="GEPHYRIN"/>
    <property type="match status" value="1"/>
</dbReference>
<evidence type="ECO:0000256" key="8">
    <source>
        <dbReference type="ARBA" id="ARBA00022842"/>
    </source>
</evidence>
<evidence type="ECO:0000256" key="2">
    <source>
        <dbReference type="ARBA" id="ARBA00002901"/>
    </source>
</evidence>
<evidence type="ECO:0000256" key="7">
    <source>
        <dbReference type="ARBA" id="ARBA00022723"/>
    </source>
</evidence>
<dbReference type="InterPro" id="IPR005110">
    <property type="entry name" value="MoeA_linker/N"/>
</dbReference>
<dbReference type="FunFam" id="2.170.190.11:FF:000001">
    <property type="entry name" value="Molybdopterin molybdenumtransferase"/>
    <property type="match status" value="1"/>
</dbReference>
<dbReference type="PROSITE" id="PS01079">
    <property type="entry name" value="MOCF_BIOSYNTHESIS_2"/>
    <property type="match status" value="1"/>
</dbReference>
<dbReference type="SUPFAM" id="SSF53218">
    <property type="entry name" value="Molybdenum cofactor biosynthesis proteins"/>
    <property type="match status" value="1"/>
</dbReference>
<proteinExistence type="inferred from homology"/>
<dbReference type="Pfam" id="PF03454">
    <property type="entry name" value="MoeA_C"/>
    <property type="match status" value="1"/>
</dbReference>
<dbReference type="UniPathway" id="UPA00344"/>
<comment type="similarity">
    <text evidence="4 11">Belongs to the MoeA family.</text>
</comment>
<dbReference type="RefSeq" id="WP_123638254.1">
    <property type="nucleotide sequence ID" value="NZ_RJUK01000001.1"/>
</dbReference>
<dbReference type="GO" id="GO:0061599">
    <property type="term" value="F:molybdopterin molybdotransferase activity"/>
    <property type="evidence" value="ECO:0007669"/>
    <property type="project" value="UniProtKB-UniRule"/>
</dbReference>
<organism evidence="13 14">
    <name type="scientific">Marinimicrobium koreense</name>
    <dbReference type="NCBI Taxonomy" id="306545"/>
    <lineage>
        <taxon>Bacteria</taxon>
        <taxon>Pseudomonadati</taxon>
        <taxon>Pseudomonadota</taxon>
        <taxon>Gammaproteobacteria</taxon>
        <taxon>Cellvibrionales</taxon>
        <taxon>Cellvibrionaceae</taxon>
        <taxon>Marinimicrobium</taxon>
    </lineage>
</organism>
<dbReference type="NCBIfam" id="TIGR00177">
    <property type="entry name" value="molyb_syn"/>
    <property type="match status" value="1"/>
</dbReference>
<keyword evidence="5 11" id="KW-0500">Molybdenum</keyword>
<dbReference type="InterPro" id="IPR005111">
    <property type="entry name" value="MoeA_C_domain_IV"/>
</dbReference>
<dbReference type="Gene3D" id="2.40.340.10">
    <property type="entry name" value="MoeA, C-terminal, domain IV"/>
    <property type="match status" value="1"/>
</dbReference>
<dbReference type="GO" id="GO:0046872">
    <property type="term" value="F:metal ion binding"/>
    <property type="evidence" value="ECO:0007669"/>
    <property type="project" value="UniProtKB-UniRule"/>
</dbReference>
<dbReference type="InterPro" id="IPR001453">
    <property type="entry name" value="MoaB/Mog_dom"/>
</dbReference>
<evidence type="ECO:0000256" key="9">
    <source>
        <dbReference type="ARBA" id="ARBA00023150"/>
    </source>
</evidence>
<dbReference type="EMBL" id="RJUK01000001">
    <property type="protein sequence ID" value="ROQ21232.1"/>
    <property type="molecule type" value="Genomic_DNA"/>
</dbReference>
<feature type="domain" description="MoaB/Mog" evidence="12">
    <location>
        <begin position="181"/>
        <end position="318"/>
    </location>
</feature>
<evidence type="ECO:0000313" key="13">
    <source>
        <dbReference type="EMBL" id="ROQ21232.1"/>
    </source>
</evidence>
<dbReference type="InterPro" id="IPR038987">
    <property type="entry name" value="MoeA-like"/>
</dbReference>
<evidence type="ECO:0000256" key="4">
    <source>
        <dbReference type="ARBA" id="ARBA00010763"/>
    </source>
</evidence>
<keyword evidence="8 11" id="KW-0460">Magnesium</keyword>
<dbReference type="InterPro" id="IPR036135">
    <property type="entry name" value="MoeA_linker/N_sf"/>
</dbReference>
<dbReference type="FunFam" id="3.40.980.10:FF:000004">
    <property type="entry name" value="Molybdopterin molybdenumtransferase"/>
    <property type="match status" value="1"/>
</dbReference>
<protein>
    <recommendedName>
        <fullName evidence="11">Molybdopterin molybdenumtransferase</fullName>
        <ecNumber evidence="11">2.10.1.1</ecNumber>
    </recommendedName>
</protein>
<dbReference type="GO" id="GO:0006777">
    <property type="term" value="P:Mo-molybdopterin cofactor biosynthetic process"/>
    <property type="evidence" value="ECO:0007669"/>
    <property type="project" value="UniProtKB-UniRule"/>
</dbReference>
<comment type="function">
    <text evidence="2 11">Catalyzes the insertion of molybdate into adenylated molybdopterin with the concomitant release of AMP.</text>
</comment>
<comment type="caution">
    <text evidence="13">The sequence shown here is derived from an EMBL/GenBank/DDBJ whole genome shotgun (WGS) entry which is preliminary data.</text>
</comment>
<evidence type="ECO:0000256" key="6">
    <source>
        <dbReference type="ARBA" id="ARBA00022679"/>
    </source>
</evidence>
<evidence type="ECO:0000256" key="10">
    <source>
        <dbReference type="ARBA" id="ARBA00047317"/>
    </source>
</evidence>
<keyword evidence="9 11" id="KW-0501">Molybdenum cofactor biosynthesis</keyword>
<sequence length="407" mass="43025">MACCDEPQLIPVQDAIARMQVAVQAVTDTETVPLPELLDRVTAEPVHAGFNVPGYDNSAMDGYALRAQDAGQVLTLVGQSLAGHHFDGELNAGQCVRITTGATIPAGADAVVMQENTEVDGDSIRVMKAPAAGENIRRAGEDITQGQEVFPSCYRFGPVDIALLASLGLAEASVKRRLKVAVLSTGDELTPPGQPLKDGHIYDSNRYGLIAILQRLNVEVLDLGLIPDQPDQIRAAFERAGAEADAIISSGGVSVGDADYVKDILGELGEIGFWKVAIKPGKPFAFGHLGKAVFFGLPGNPVSSMVTLHQLALPILRTMAGEAPEPPLQLTAKAASGYKKRPGRQDFQRATLRCVDGENQIDSNGAQGSGVLTSFLGANAYAVLEAERGKVETGESVTVIPFDRFIT</sequence>
<dbReference type="Pfam" id="PF00994">
    <property type="entry name" value="MoCF_biosynth"/>
    <property type="match status" value="1"/>
</dbReference>